<dbReference type="AlphaFoldDB" id="A0A0N4UXR7"/>
<dbReference type="OrthoDB" id="5798777at2759"/>
<evidence type="ECO:0000313" key="4">
    <source>
        <dbReference type="WBParaSite" id="EVEC_0000234001-mRNA-1"/>
    </source>
</evidence>
<evidence type="ECO:0000313" key="3">
    <source>
        <dbReference type="Proteomes" id="UP000274131"/>
    </source>
</evidence>
<reference evidence="4" key="1">
    <citation type="submission" date="2017-02" db="UniProtKB">
        <authorList>
            <consortium name="WormBaseParasite"/>
        </authorList>
    </citation>
    <scope>IDENTIFICATION</scope>
</reference>
<name>A0A0N4UXR7_ENTVE</name>
<feature type="signal peptide" evidence="1">
    <location>
        <begin position="1"/>
        <end position="23"/>
    </location>
</feature>
<keyword evidence="3" id="KW-1185">Reference proteome</keyword>
<sequence length="298" mass="33678">MGHLKIPSIFLYAFCCTIRFTEATYTAAIPITELLRQSGQDPTAFKVRIRPDETDSGYESEAIEREGDYDEYGIVTNPKRRFGVQRRRSEVEELLTSILDRKAIEETLSYIRKMITCGSGGCCSETRRWTAPANLRTYAFERRRFKPKRCVSVCMPYCTSRCLLQASNPLGTIGLINRYSQEVNYPTSETSPIPLCHPACMPLCTDECLMDIPPTCRPACMPHCSPSCTNSPPLMIHCPTADLCYCPPGYVQCSEDTCCMRYRTMALRYRDRHPFISSDASLANTSVTMQVECVSSFT</sequence>
<organism evidence="4">
    <name type="scientific">Enterobius vermicularis</name>
    <name type="common">Human pinworm</name>
    <dbReference type="NCBI Taxonomy" id="51028"/>
    <lineage>
        <taxon>Eukaryota</taxon>
        <taxon>Metazoa</taxon>
        <taxon>Ecdysozoa</taxon>
        <taxon>Nematoda</taxon>
        <taxon>Chromadorea</taxon>
        <taxon>Rhabditida</taxon>
        <taxon>Spirurina</taxon>
        <taxon>Oxyuridomorpha</taxon>
        <taxon>Oxyuroidea</taxon>
        <taxon>Oxyuridae</taxon>
        <taxon>Enterobius</taxon>
    </lineage>
</organism>
<dbReference type="EMBL" id="UXUI01007309">
    <property type="protein sequence ID" value="VDD86905.1"/>
    <property type="molecule type" value="Genomic_DNA"/>
</dbReference>
<dbReference type="Proteomes" id="UP000274131">
    <property type="component" value="Unassembled WGS sequence"/>
</dbReference>
<evidence type="ECO:0000313" key="2">
    <source>
        <dbReference type="EMBL" id="VDD86905.1"/>
    </source>
</evidence>
<accession>A0A0N4UXR7</accession>
<reference evidence="2 3" key="2">
    <citation type="submission" date="2018-10" db="EMBL/GenBank/DDBJ databases">
        <authorList>
            <consortium name="Pathogen Informatics"/>
        </authorList>
    </citation>
    <scope>NUCLEOTIDE SEQUENCE [LARGE SCALE GENOMIC DNA]</scope>
</reference>
<protein>
    <submittedName>
        <fullName evidence="4">PDGF_2 domain-containing protein</fullName>
    </submittedName>
</protein>
<feature type="chain" id="PRO_5043122516" evidence="1">
    <location>
        <begin position="24"/>
        <end position="298"/>
    </location>
</feature>
<dbReference type="WBParaSite" id="EVEC_0000234001-mRNA-1">
    <property type="protein sequence ID" value="EVEC_0000234001-mRNA-1"/>
    <property type="gene ID" value="EVEC_0000234001"/>
</dbReference>
<keyword evidence="1" id="KW-0732">Signal</keyword>
<proteinExistence type="predicted"/>
<gene>
    <name evidence="2" type="ORF">EVEC_LOCUS2048</name>
</gene>
<evidence type="ECO:0000256" key="1">
    <source>
        <dbReference type="SAM" id="SignalP"/>
    </source>
</evidence>